<evidence type="ECO:0000259" key="1">
    <source>
        <dbReference type="Pfam" id="PF01551"/>
    </source>
</evidence>
<feature type="domain" description="M23ase beta-sheet core" evidence="1">
    <location>
        <begin position="161"/>
        <end position="190"/>
    </location>
</feature>
<comment type="caution">
    <text evidence="2">The sequence shown here is derived from an EMBL/GenBank/DDBJ whole genome shotgun (WGS) entry which is preliminary data.</text>
</comment>
<protein>
    <submittedName>
        <fullName evidence="2">Peptidase family M23</fullName>
    </submittedName>
</protein>
<dbReference type="SUPFAM" id="SSF51261">
    <property type="entry name" value="Duplicated hybrid motif"/>
    <property type="match status" value="1"/>
</dbReference>
<dbReference type="PANTHER" id="PTHR21666:SF285">
    <property type="entry name" value="M23 FAMILY METALLOPEPTIDASE"/>
    <property type="match status" value="1"/>
</dbReference>
<gene>
    <name evidence="2" type="ORF">SAMN05192550_1586</name>
</gene>
<evidence type="ECO:0000313" key="3">
    <source>
        <dbReference type="Proteomes" id="UP000182367"/>
    </source>
</evidence>
<dbReference type="InterPro" id="IPR016047">
    <property type="entry name" value="M23ase_b-sheet_dom"/>
</dbReference>
<dbReference type="Proteomes" id="UP000182367">
    <property type="component" value="Unassembled WGS sequence"/>
</dbReference>
<accession>A0A1G8QTW1</accession>
<organism evidence="2 3">
    <name type="scientific">Flavobacterium glycines</name>
    <dbReference type="NCBI Taxonomy" id="551990"/>
    <lineage>
        <taxon>Bacteria</taxon>
        <taxon>Pseudomonadati</taxon>
        <taxon>Bacteroidota</taxon>
        <taxon>Flavobacteriia</taxon>
        <taxon>Flavobacteriales</taxon>
        <taxon>Flavobacteriaceae</taxon>
        <taxon>Flavobacterium</taxon>
    </lineage>
</organism>
<name>A0A1G8QTW1_9FLAO</name>
<evidence type="ECO:0000313" key="2">
    <source>
        <dbReference type="EMBL" id="SDJ07600.1"/>
    </source>
</evidence>
<keyword evidence="3" id="KW-1185">Reference proteome</keyword>
<proteinExistence type="predicted"/>
<dbReference type="InterPro" id="IPR013783">
    <property type="entry name" value="Ig-like_fold"/>
</dbReference>
<dbReference type="PANTHER" id="PTHR21666">
    <property type="entry name" value="PEPTIDASE-RELATED"/>
    <property type="match status" value="1"/>
</dbReference>
<dbReference type="CDD" id="cd12797">
    <property type="entry name" value="M23_peptidase"/>
    <property type="match status" value="1"/>
</dbReference>
<reference evidence="2 3" key="1">
    <citation type="submission" date="2016-10" db="EMBL/GenBank/DDBJ databases">
        <authorList>
            <person name="Varghese N."/>
            <person name="Submissions S."/>
        </authorList>
    </citation>
    <scope>NUCLEOTIDE SEQUENCE [LARGE SCALE GENOMIC DNA]</scope>
    <source>
        <strain evidence="2 3">Gm-149</strain>
    </source>
</reference>
<dbReference type="InterPro" id="IPR050570">
    <property type="entry name" value="Cell_wall_metabolism_enzyme"/>
</dbReference>
<dbReference type="EMBL" id="FNEO01000001">
    <property type="protein sequence ID" value="SDJ07600.1"/>
    <property type="molecule type" value="Genomic_DNA"/>
</dbReference>
<dbReference type="InterPro" id="IPR011055">
    <property type="entry name" value="Dup_hybrid_motif"/>
</dbReference>
<dbReference type="Gene3D" id="2.70.70.10">
    <property type="entry name" value="Glucose Permease (Domain IIA)"/>
    <property type="match status" value="1"/>
</dbReference>
<feature type="domain" description="M23ase beta-sheet core" evidence="1">
    <location>
        <begin position="75"/>
        <end position="131"/>
    </location>
</feature>
<dbReference type="Pfam" id="PF01551">
    <property type="entry name" value="Peptidase_M23"/>
    <property type="match status" value="2"/>
</dbReference>
<sequence length="592" mass="66565">MLYCNWLQKKVIYKVFQISFFILAKTLRMRFFLFFLLISRVVIAQTTYPKDYFESPLGIPMQLSGNFGELRPNHFHAGFDFKTLQKEGLEVHAAADGYISRIKISPFGNGKAIYINHPNGITTVYCHLQKAVGIIDEYIKKAQYKDQSFEIELFPKANELEVKKGEIIALSGNTGSSEGPHLHFEFRDTKTEKIINPMFFGFDKNFKDTKKPVVSAVYVYPLGGTTANKSKQPLLLNLRLQADGTYLANKVLANGAIGFGISAVDYDNVSLNQNGVFKVQSYLNGKAIFGYQFDTYAFDEMRYVNALIDYGRYKQTSQRVQKLFMKSPFGLSIIKTDADNGIVTVLPNLSLSYRIEVADYFGNTTVITIPIGYDASAAVVEKEMVVSNYFVKAGKDNIFSKDNMTATFPAGTFYDDFAMNFAVNGNVLNLHDDTVPVHTSFEIAIESDKYTDDQKSKVYIANISSSGKLGYNSTAVKGNLYTTKVRTLGKYTLAMDTTVPTISIAKPIEGRWLTNEKSIQLFISDSGSGIKSYNGYLNGNWILFEYDAKTRKITYEFTNEFLVEGSNELKVIVTDQVGNSSAFETRFFRSQK</sequence>
<dbReference type="Gene3D" id="2.60.40.10">
    <property type="entry name" value="Immunoglobulins"/>
    <property type="match status" value="1"/>
</dbReference>